<feature type="transmembrane region" description="Helical" evidence="1">
    <location>
        <begin position="257"/>
        <end position="275"/>
    </location>
</feature>
<reference evidence="3" key="1">
    <citation type="submission" date="2020-01" db="EMBL/GenBank/DDBJ databases">
        <authorList>
            <person name="Chen W.-M."/>
        </authorList>
    </citation>
    <scope>NUCLEOTIDE SEQUENCE</scope>
    <source>
        <strain evidence="3">CYK-10</strain>
    </source>
</reference>
<feature type="transmembrane region" description="Helical" evidence="1">
    <location>
        <begin position="81"/>
        <end position="109"/>
    </location>
</feature>
<feature type="transmembrane region" description="Helical" evidence="1">
    <location>
        <begin position="229"/>
        <end position="245"/>
    </location>
</feature>
<keyword evidence="1" id="KW-0812">Transmembrane</keyword>
<feature type="domain" description="Acyltransferase 3" evidence="2">
    <location>
        <begin position="8"/>
        <end position="304"/>
    </location>
</feature>
<evidence type="ECO:0000313" key="4">
    <source>
        <dbReference type="Proteomes" id="UP001193501"/>
    </source>
</evidence>
<keyword evidence="3" id="KW-0808">Transferase</keyword>
<keyword evidence="3" id="KW-0012">Acyltransferase</keyword>
<feature type="transmembrane region" description="Helical" evidence="1">
    <location>
        <begin position="12"/>
        <end position="30"/>
    </location>
</feature>
<dbReference type="GO" id="GO:0016020">
    <property type="term" value="C:membrane"/>
    <property type="evidence" value="ECO:0007669"/>
    <property type="project" value="TreeGrafter"/>
</dbReference>
<name>A0AAE4YCT6_9RHOB</name>
<keyword evidence="1" id="KW-1133">Transmembrane helix</keyword>
<feature type="transmembrane region" description="Helical" evidence="1">
    <location>
        <begin position="42"/>
        <end position="61"/>
    </location>
</feature>
<proteinExistence type="predicted"/>
<protein>
    <submittedName>
        <fullName evidence="3">Acyltransferase family protein</fullName>
    </submittedName>
</protein>
<dbReference type="InterPro" id="IPR002656">
    <property type="entry name" value="Acyl_transf_3_dom"/>
</dbReference>
<feature type="transmembrane region" description="Helical" evidence="1">
    <location>
        <begin position="295"/>
        <end position="316"/>
    </location>
</feature>
<dbReference type="PANTHER" id="PTHR23028">
    <property type="entry name" value="ACETYLTRANSFERASE"/>
    <property type="match status" value="1"/>
</dbReference>
<dbReference type="GO" id="GO:0000271">
    <property type="term" value="P:polysaccharide biosynthetic process"/>
    <property type="evidence" value="ECO:0007669"/>
    <property type="project" value="TreeGrafter"/>
</dbReference>
<keyword evidence="4" id="KW-1185">Reference proteome</keyword>
<keyword evidence="1" id="KW-0472">Membrane</keyword>
<evidence type="ECO:0000256" key="1">
    <source>
        <dbReference type="SAM" id="Phobius"/>
    </source>
</evidence>
<dbReference type="Proteomes" id="UP001193501">
    <property type="component" value="Unassembled WGS sequence"/>
</dbReference>
<feature type="transmembrane region" description="Helical" evidence="1">
    <location>
        <begin position="147"/>
        <end position="169"/>
    </location>
</feature>
<dbReference type="PANTHER" id="PTHR23028:SF53">
    <property type="entry name" value="ACYL_TRANSF_3 DOMAIN-CONTAINING PROTEIN"/>
    <property type="match status" value="1"/>
</dbReference>
<dbReference type="GO" id="GO:0016747">
    <property type="term" value="F:acyltransferase activity, transferring groups other than amino-acyl groups"/>
    <property type="evidence" value="ECO:0007669"/>
    <property type="project" value="InterPro"/>
</dbReference>
<gene>
    <name evidence="3" type="ORF">GV832_18990</name>
</gene>
<dbReference type="EMBL" id="JAABNR010000029">
    <property type="protein sequence ID" value="NBZ89679.1"/>
    <property type="molecule type" value="Genomic_DNA"/>
</dbReference>
<accession>A0AAE4YCT6</accession>
<organism evidence="3 4">
    <name type="scientific">Stagnihabitans tardus</name>
    <dbReference type="NCBI Taxonomy" id="2699202"/>
    <lineage>
        <taxon>Bacteria</taxon>
        <taxon>Pseudomonadati</taxon>
        <taxon>Pseudomonadota</taxon>
        <taxon>Alphaproteobacteria</taxon>
        <taxon>Rhodobacterales</taxon>
        <taxon>Paracoccaceae</taxon>
        <taxon>Stagnihabitans</taxon>
    </lineage>
</organism>
<feature type="transmembrane region" description="Helical" evidence="1">
    <location>
        <begin position="121"/>
        <end position="141"/>
    </location>
</feature>
<comment type="caution">
    <text evidence="3">The sequence shown here is derived from an EMBL/GenBank/DDBJ whole genome shotgun (WGS) entry which is preliminary data.</text>
</comment>
<evidence type="ECO:0000313" key="3">
    <source>
        <dbReference type="EMBL" id="NBZ89679.1"/>
    </source>
</evidence>
<dbReference type="InterPro" id="IPR050879">
    <property type="entry name" value="Acyltransferase_3"/>
</dbReference>
<sequence>MAGEGHIRELDGVRGLSILLVLATHLLPLGPKVLQLNAMTGLMGMSLFFCLSGFLITRFLWERPDVPVFLVRRLARIYPLLALYAVVVVGIALGRWDAVQGILLTYLNYDDAILTEGTGHLWSICVELHFYFGIALAVALAGRRGFWIVPVLALVVLALRIEGGALVSIRTHLRVDEILSGSLLALAWTHRDHPLSRALQRAAAGGLWPVLGLLWLLSCHEIGGALGYARPWLTMATVAGLLFRAEGSLRRMARHPVLAWLAGISYALYIWHPAMALGWLGSGGGFTRYLVKRPITFALTFALSHLSTRFYEAWFIEAARRFGKGH</sequence>
<dbReference type="AlphaFoldDB" id="A0AAE4YCT6"/>
<dbReference type="RefSeq" id="WP_168776476.1">
    <property type="nucleotide sequence ID" value="NZ_JAABNR010000029.1"/>
</dbReference>
<evidence type="ECO:0000259" key="2">
    <source>
        <dbReference type="Pfam" id="PF01757"/>
    </source>
</evidence>
<dbReference type="Pfam" id="PF01757">
    <property type="entry name" value="Acyl_transf_3"/>
    <property type="match status" value="1"/>
</dbReference>